<evidence type="ECO:0000256" key="1">
    <source>
        <dbReference type="ARBA" id="ARBA00006040"/>
    </source>
</evidence>
<dbReference type="InterPro" id="IPR034005">
    <property type="entry name" value="M3A_DCP"/>
</dbReference>
<evidence type="ECO:0000256" key="4">
    <source>
        <dbReference type="ARBA" id="ARBA00022801"/>
    </source>
</evidence>
<dbReference type="InterPro" id="IPR024080">
    <property type="entry name" value="Neurolysin/TOP_N"/>
</dbReference>
<dbReference type="Pfam" id="PF01432">
    <property type="entry name" value="Peptidase_M3"/>
    <property type="match status" value="1"/>
</dbReference>
<organism evidence="9 10">
    <name type="scientific">Flavobacterium croceum DSM 17960</name>
    <dbReference type="NCBI Taxonomy" id="1121886"/>
    <lineage>
        <taxon>Bacteria</taxon>
        <taxon>Pseudomonadati</taxon>
        <taxon>Bacteroidota</taxon>
        <taxon>Flavobacteriia</taxon>
        <taxon>Flavobacteriales</taxon>
        <taxon>Flavobacteriaceae</taxon>
        <taxon>Flavobacterium</taxon>
    </lineage>
</organism>
<keyword evidence="6 7" id="KW-0482">Metalloprotease</keyword>
<evidence type="ECO:0000256" key="5">
    <source>
        <dbReference type="ARBA" id="ARBA00022833"/>
    </source>
</evidence>
<evidence type="ECO:0000259" key="8">
    <source>
        <dbReference type="Pfam" id="PF01432"/>
    </source>
</evidence>
<dbReference type="CDD" id="cd06456">
    <property type="entry name" value="M3A_DCP"/>
    <property type="match status" value="1"/>
</dbReference>
<evidence type="ECO:0000256" key="2">
    <source>
        <dbReference type="ARBA" id="ARBA00022670"/>
    </source>
</evidence>
<keyword evidence="2 7" id="KW-0645">Protease</keyword>
<evidence type="ECO:0000313" key="9">
    <source>
        <dbReference type="EMBL" id="POS01280.1"/>
    </source>
</evidence>
<comment type="caution">
    <text evidence="9">The sequence shown here is derived from an EMBL/GenBank/DDBJ whole genome shotgun (WGS) entry which is preliminary data.</text>
</comment>
<dbReference type="FunFam" id="3.40.390.10:FF:000009">
    <property type="entry name" value="Oligopeptidase A"/>
    <property type="match status" value="1"/>
</dbReference>
<dbReference type="GO" id="GO:0046872">
    <property type="term" value="F:metal ion binding"/>
    <property type="evidence" value="ECO:0007669"/>
    <property type="project" value="UniProtKB-UniRule"/>
</dbReference>
<dbReference type="Gene3D" id="1.20.1050.40">
    <property type="entry name" value="Endopeptidase. Chain P, domain 1"/>
    <property type="match status" value="1"/>
</dbReference>
<feature type="domain" description="Peptidase M3A/M3B catalytic" evidence="8">
    <location>
        <begin position="248"/>
        <end position="697"/>
    </location>
</feature>
<dbReference type="Gene3D" id="1.10.1370.10">
    <property type="entry name" value="Neurolysin, domain 3"/>
    <property type="match status" value="1"/>
</dbReference>
<keyword evidence="10" id="KW-1185">Reference proteome</keyword>
<protein>
    <submittedName>
        <fullName evidence="9">Peptidyl-dipeptidase Dcp</fullName>
    </submittedName>
</protein>
<dbReference type="RefSeq" id="WP_103726596.1">
    <property type="nucleotide sequence ID" value="NZ_PQNY01000012.1"/>
</dbReference>
<comment type="cofactor">
    <cofactor evidence="7">
        <name>Zn(2+)</name>
        <dbReference type="ChEBI" id="CHEBI:29105"/>
    </cofactor>
    <text evidence="7">Binds 1 zinc ion.</text>
</comment>
<keyword evidence="5 7" id="KW-0862">Zinc</keyword>
<evidence type="ECO:0000256" key="6">
    <source>
        <dbReference type="ARBA" id="ARBA00023049"/>
    </source>
</evidence>
<gene>
    <name evidence="9" type="ORF">Q361_11284</name>
</gene>
<dbReference type="Proteomes" id="UP000237056">
    <property type="component" value="Unassembled WGS sequence"/>
</dbReference>
<keyword evidence="4 7" id="KW-0378">Hydrolase</keyword>
<dbReference type="InterPro" id="IPR024077">
    <property type="entry name" value="Neurolysin/TOP_dom2"/>
</dbReference>
<dbReference type="AlphaFoldDB" id="A0A2S4N6H2"/>
<name>A0A2S4N6H2_9FLAO</name>
<dbReference type="GO" id="GO:0005829">
    <property type="term" value="C:cytosol"/>
    <property type="evidence" value="ECO:0007669"/>
    <property type="project" value="UniProtKB-ARBA"/>
</dbReference>
<proteinExistence type="inferred from homology"/>
<dbReference type="OrthoDB" id="9773538at2"/>
<dbReference type="PANTHER" id="PTHR43660">
    <property type="entry name" value="DIPEPTIDYL CARBOXYPEPTIDASE"/>
    <property type="match status" value="1"/>
</dbReference>
<dbReference type="PANTHER" id="PTHR43660:SF1">
    <property type="entry name" value="DIPEPTIDYL CARBOXYPEPTIDASE"/>
    <property type="match status" value="1"/>
</dbReference>
<dbReference type="SUPFAM" id="SSF55486">
    <property type="entry name" value="Metalloproteases ('zincins'), catalytic domain"/>
    <property type="match status" value="1"/>
</dbReference>
<dbReference type="GO" id="GO:0004222">
    <property type="term" value="F:metalloendopeptidase activity"/>
    <property type="evidence" value="ECO:0007669"/>
    <property type="project" value="InterPro"/>
</dbReference>
<reference evidence="9 10" key="1">
    <citation type="submission" date="2018-01" db="EMBL/GenBank/DDBJ databases">
        <title>Genomic Encyclopedia of Type Strains, Phase I: the one thousand microbial genomes (KMG-I) project.</title>
        <authorList>
            <person name="Goeker M."/>
        </authorList>
    </citation>
    <scope>NUCLEOTIDE SEQUENCE [LARGE SCALE GENOMIC DNA]</scope>
    <source>
        <strain evidence="9 10">DSM 17960</strain>
    </source>
</reference>
<comment type="similarity">
    <text evidence="1 7">Belongs to the peptidase M3 family.</text>
</comment>
<evidence type="ECO:0000256" key="7">
    <source>
        <dbReference type="RuleBase" id="RU003435"/>
    </source>
</evidence>
<keyword evidence="3 7" id="KW-0479">Metal-binding</keyword>
<dbReference type="InterPro" id="IPR001567">
    <property type="entry name" value="Pept_M3A_M3B_dom"/>
</dbReference>
<evidence type="ECO:0000313" key="10">
    <source>
        <dbReference type="Proteomes" id="UP000237056"/>
    </source>
</evidence>
<dbReference type="InterPro" id="IPR045090">
    <property type="entry name" value="Pept_M3A_M3B"/>
</dbReference>
<dbReference type="GO" id="GO:0004180">
    <property type="term" value="F:carboxypeptidase activity"/>
    <property type="evidence" value="ECO:0007669"/>
    <property type="project" value="TreeGrafter"/>
</dbReference>
<dbReference type="GO" id="GO:0006508">
    <property type="term" value="P:proteolysis"/>
    <property type="evidence" value="ECO:0007669"/>
    <property type="project" value="UniProtKB-KW"/>
</dbReference>
<sequence>MKTIFVTLVLSTTIITMNAQNKNSLLNEWKGNYGGVPAFDQYKVSDMKEALEVAMKEKLDEVNAIANNKKPATFANTIAALEKVGKKLSRVYAVYGIYSSNLNSADFEPIEAEMEPKLAEISDKITQNTKLFKRIESVYKSKDKLKLTKEQKRLVQVYYERYVYDGAKLDAKSKAKVSDLNQKLAGLYTKFSQNLLSEENNQYVELKTDSDFDGLPEQLKSAAKTTAQEHNLTSLGAIANTRSSVEPFLTYSANRTLREKVWRMFVNRGDNGNAQDNNAIITQILKLRAERAKLMGFSSHAHWKLSNTMAKNPTNAMKLMMDIWKPAVAQVAIEVADMQKIVDNEGQNFQIQPWDYRFYAEKVRKAKYDLDQNEVKQYLQLDKLREGMFWVAGELFDLKFTQVHDVPVYHPDVTVYEVVNKTTGKHVGLWYFDPYARKGKRSGAWMNEYRTQERFAGDVPTIVSNNANFIKGVAGEPVLISWDDANTLFHEFGHALHGLCSNVNYPTLAGTNVARDYVEFPSQILERWLSTPEVLTKYALHYKTNEPMPQELLKKIEKASHFNEGFATVELISSALIDMKLHMEGTKEIDPDAFEKNTLISLNMPAQMVMRHRTPQFGHIFSSDEYSAGYYSYLWADVICADAYEAFTEAKGPYDTTVAKRLLKYVFSSGNTIDQGEAYRLFRGRDAKVDALMRSKGFPVVK</sequence>
<dbReference type="EMBL" id="PQNY01000012">
    <property type="protein sequence ID" value="POS01280.1"/>
    <property type="molecule type" value="Genomic_DNA"/>
</dbReference>
<accession>A0A2S4N6H2</accession>
<dbReference type="InterPro" id="IPR024079">
    <property type="entry name" value="MetalloPept_cat_dom_sf"/>
</dbReference>
<dbReference type="Gene3D" id="3.40.390.10">
    <property type="entry name" value="Collagenase (Catalytic Domain)"/>
    <property type="match status" value="1"/>
</dbReference>
<evidence type="ECO:0000256" key="3">
    <source>
        <dbReference type="ARBA" id="ARBA00022723"/>
    </source>
</evidence>